<evidence type="ECO:0000313" key="3">
    <source>
        <dbReference type="Proteomes" id="UP000001312"/>
    </source>
</evidence>
<dbReference type="Pfam" id="PF06985">
    <property type="entry name" value="HET"/>
    <property type="match status" value="1"/>
</dbReference>
<dbReference type="eggNOG" id="ENOG502RSAE">
    <property type="taxonomic scope" value="Eukaryota"/>
</dbReference>
<dbReference type="PANTHER" id="PTHR33112:SF1">
    <property type="entry name" value="HETEROKARYON INCOMPATIBILITY DOMAIN-CONTAINING PROTEIN"/>
    <property type="match status" value="1"/>
</dbReference>
<name>A7EJ12_SCLS1</name>
<dbReference type="HOGENOM" id="CLU_519873_0_0_1"/>
<keyword evidence="3" id="KW-1185">Reference proteome</keyword>
<dbReference type="PANTHER" id="PTHR33112">
    <property type="entry name" value="DOMAIN PROTEIN, PUTATIVE-RELATED"/>
    <property type="match status" value="1"/>
</dbReference>
<evidence type="ECO:0000259" key="1">
    <source>
        <dbReference type="Pfam" id="PF06985"/>
    </source>
</evidence>
<dbReference type="AlphaFoldDB" id="A7EJ12"/>
<proteinExistence type="predicted"/>
<gene>
    <name evidence="2" type="ORF">SS1G_05305</name>
</gene>
<evidence type="ECO:0000313" key="2">
    <source>
        <dbReference type="EMBL" id="EDO02828.1"/>
    </source>
</evidence>
<dbReference type="EMBL" id="CH476626">
    <property type="protein sequence ID" value="EDO02828.1"/>
    <property type="molecule type" value="Genomic_DNA"/>
</dbReference>
<accession>A7EJ12</accession>
<dbReference type="STRING" id="665079.A7EJ12"/>
<protein>
    <recommendedName>
        <fullName evidence="1">Heterokaryon incompatibility domain-containing protein</fullName>
    </recommendedName>
</protein>
<dbReference type="RefSeq" id="XP_001593877.1">
    <property type="nucleotide sequence ID" value="XM_001593827.1"/>
</dbReference>
<reference evidence="3" key="1">
    <citation type="journal article" date="2011" name="PLoS Genet.">
        <title>Genomic analysis of the necrotrophic fungal pathogens Sclerotinia sclerotiorum and Botrytis cinerea.</title>
        <authorList>
            <person name="Amselem J."/>
            <person name="Cuomo C.A."/>
            <person name="van Kan J.A."/>
            <person name="Viaud M."/>
            <person name="Benito E.P."/>
            <person name="Couloux A."/>
            <person name="Coutinho P.M."/>
            <person name="de Vries R.P."/>
            <person name="Dyer P.S."/>
            <person name="Fillinger S."/>
            <person name="Fournier E."/>
            <person name="Gout L."/>
            <person name="Hahn M."/>
            <person name="Kohn L."/>
            <person name="Lapalu N."/>
            <person name="Plummer K.M."/>
            <person name="Pradier J.M."/>
            <person name="Quevillon E."/>
            <person name="Sharon A."/>
            <person name="Simon A."/>
            <person name="ten Have A."/>
            <person name="Tudzynski B."/>
            <person name="Tudzynski P."/>
            <person name="Wincker P."/>
            <person name="Andrew M."/>
            <person name="Anthouard V."/>
            <person name="Beever R.E."/>
            <person name="Beffa R."/>
            <person name="Benoit I."/>
            <person name="Bouzid O."/>
            <person name="Brault B."/>
            <person name="Chen Z."/>
            <person name="Choquer M."/>
            <person name="Collemare J."/>
            <person name="Cotton P."/>
            <person name="Danchin E.G."/>
            <person name="Da Silva C."/>
            <person name="Gautier A."/>
            <person name="Giraud C."/>
            <person name="Giraud T."/>
            <person name="Gonzalez C."/>
            <person name="Grossetete S."/>
            <person name="Guldener U."/>
            <person name="Henrissat B."/>
            <person name="Howlett B.J."/>
            <person name="Kodira C."/>
            <person name="Kretschmer M."/>
            <person name="Lappartient A."/>
            <person name="Leroch M."/>
            <person name="Levis C."/>
            <person name="Mauceli E."/>
            <person name="Neuveglise C."/>
            <person name="Oeser B."/>
            <person name="Pearson M."/>
            <person name="Poulain J."/>
            <person name="Poussereau N."/>
            <person name="Quesneville H."/>
            <person name="Rascle C."/>
            <person name="Schumacher J."/>
            <person name="Segurens B."/>
            <person name="Sexton A."/>
            <person name="Silva E."/>
            <person name="Sirven C."/>
            <person name="Soanes D.M."/>
            <person name="Talbot N.J."/>
            <person name="Templeton M."/>
            <person name="Yandava C."/>
            <person name="Yarden O."/>
            <person name="Zeng Q."/>
            <person name="Rollins J.A."/>
            <person name="Lebrun M.H."/>
            <person name="Dickman M."/>
        </authorList>
    </citation>
    <scope>NUCLEOTIDE SEQUENCE [LARGE SCALE GENOMIC DNA]</scope>
    <source>
        <strain evidence="3">ATCC 18683 / 1980 / Ss-1</strain>
    </source>
</reference>
<organism evidence="2 3">
    <name type="scientific">Sclerotinia sclerotiorum (strain ATCC 18683 / 1980 / Ss-1)</name>
    <name type="common">White mold</name>
    <name type="synonym">Whetzelinia sclerotiorum</name>
    <dbReference type="NCBI Taxonomy" id="665079"/>
    <lineage>
        <taxon>Eukaryota</taxon>
        <taxon>Fungi</taxon>
        <taxon>Dikarya</taxon>
        <taxon>Ascomycota</taxon>
        <taxon>Pezizomycotina</taxon>
        <taxon>Leotiomycetes</taxon>
        <taxon>Helotiales</taxon>
        <taxon>Sclerotiniaceae</taxon>
        <taxon>Sclerotinia</taxon>
    </lineage>
</organism>
<dbReference type="KEGG" id="ssl:SS1G_05305"/>
<dbReference type="Proteomes" id="UP000001312">
    <property type="component" value="Unassembled WGS sequence"/>
</dbReference>
<dbReference type="InParanoid" id="A7EJ12"/>
<dbReference type="GeneID" id="5490041"/>
<sequence>MLFECSQDPEHSCGVSEGSCIDLKLIDCKSRHIVSKPSSTHYAALSYIWGGTEAALSEDGPDGPRLASRVSLVIEDAIKAALYLGFRYLWVDQYCVEQIDKELQERQIEQMHQVYNSADVTLVAAVGDDANSGLAAVCPSSEVVTEYFRNDTLFPYESRWATSGLSRSLRCIRESVWNTRGWTYQESYVSRRVIIFHGYGIYFECLYVESVLNQFRILGGTGADQGIENGPRMRNFAKYRRGDVMFWLTQSIVEYSQRTLRYQNDTIRAFSAILQDFEGNMSVPFHDEDYRNPYFGFYNYESPWRIVTVQGVPFYERLPPSPIYSSAIPSHLWLPGDRLNTTGLCWHYDHCTGGDNASSRKPNFPSWSWAGWTCPIKWRIPKLRSPYGSRGNQTGTIFHLEDMGFIEKLESSQGLEINEAKQAQHALLCFSSVSFPAEAFLAEDFLVVDPGKQADHMICLYEYIIAWPKEGYLCYSEGLSAVLEGLQQGTHRLVLLNVHFTAYFIEFQAWMLLEDTKLERFNIC</sequence>
<dbReference type="InterPro" id="IPR010730">
    <property type="entry name" value="HET"/>
</dbReference>
<feature type="domain" description="Heterokaryon incompatibility" evidence="1">
    <location>
        <begin position="42"/>
        <end position="186"/>
    </location>
</feature>
<dbReference type="OMA" id="CLHESSH"/>